<dbReference type="RefSeq" id="WP_071546000.1">
    <property type="nucleotide sequence ID" value="NZ_LKAQ01000004.1"/>
</dbReference>
<sequence length="331" mass="36493">MPLITTPLTVRDRTIKNRITQLPMVPFPFIEDGKDYYNTQHLHHYARAAENGAGLIIVQSTRVEGVTREQGMWTPGSRSILERIAENARLSGATIMIQLSIEPEQGKDINQWSTEAVLEKQNELKEAALKARELGFHGVEYHFAHGFTLCQFMDAGANRRTDQFGGSLENRCRIVTDILPEVRAGAGDDFIISARMGEFTPTSEEGIATARHLEQCGMDMLSVSFGMTVPEGPVPEGFEFSPVTHSAHVIKQAVSVPVIGAFGIRTPEQAKGLVEKEYADLAGLGRAMLADPRFAANLLHGTPYHPCISCKNCSWFTNTLRCPARKLPETA</sequence>
<name>A0A1J5MXL9_9BACT</name>
<feature type="domain" description="NADH:flavin oxidoreductase/NADH oxidase N-terminal" evidence="6">
    <location>
        <begin position="111"/>
        <end position="301"/>
    </location>
</feature>
<dbReference type="InterPro" id="IPR013785">
    <property type="entry name" value="Aldolase_TIM"/>
</dbReference>
<dbReference type="PANTHER" id="PTHR43303:SF4">
    <property type="entry name" value="NADPH DEHYDROGENASE C23G7.10C-RELATED"/>
    <property type="match status" value="1"/>
</dbReference>
<dbReference type="InterPro" id="IPR001155">
    <property type="entry name" value="OxRdtase_FMN_N"/>
</dbReference>
<dbReference type="Gene3D" id="3.20.20.70">
    <property type="entry name" value="Aldolase class I"/>
    <property type="match status" value="1"/>
</dbReference>
<accession>A0A1J5MXL9</accession>
<dbReference type="Proteomes" id="UP000181901">
    <property type="component" value="Unassembled WGS sequence"/>
</dbReference>
<comment type="cofactor">
    <cofactor evidence="1">
        <name>FMN</name>
        <dbReference type="ChEBI" id="CHEBI:58210"/>
    </cofactor>
</comment>
<dbReference type="PANTHER" id="PTHR43303">
    <property type="entry name" value="NADPH DEHYDROGENASE C23G7.10C-RELATED"/>
    <property type="match status" value="1"/>
</dbReference>
<reference evidence="7 8" key="1">
    <citation type="submission" date="2015-09" db="EMBL/GenBank/DDBJ databases">
        <title>Genome of Desulfovibrio dechloracetivorans BerOc1, a mercury methylating strain isolated from highly hydrocarbons and metals contaminated coastal sediments.</title>
        <authorList>
            <person name="Goni Urriza M."/>
            <person name="Gassie C."/>
            <person name="Bouchez O."/>
            <person name="Klopp C."/>
            <person name="Ranchou-Peyruse A."/>
            <person name="Remy G."/>
        </authorList>
    </citation>
    <scope>NUCLEOTIDE SEQUENCE [LARGE SCALE GENOMIC DNA]</scope>
    <source>
        <strain evidence="7 8">BerOc1</strain>
    </source>
</reference>
<dbReference type="SUPFAM" id="SSF51395">
    <property type="entry name" value="FMN-linked oxidoreductases"/>
    <property type="match status" value="1"/>
</dbReference>
<evidence type="ECO:0000256" key="2">
    <source>
        <dbReference type="ARBA" id="ARBA00022630"/>
    </source>
</evidence>
<dbReference type="Pfam" id="PF00724">
    <property type="entry name" value="Oxidored_FMN"/>
    <property type="match status" value="2"/>
</dbReference>
<evidence type="ECO:0000313" key="7">
    <source>
        <dbReference type="EMBL" id="OIQ50572.1"/>
    </source>
</evidence>
<evidence type="ECO:0000259" key="6">
    <source>
        <dbReference type="Pfam" id="PF00724"/>
    </source>
</evidence>
<dbReference type="GO" id="GO:0050661">
    <property type="term" value="F:NADP binding"/>
    <property type="evidence" value="ECO:0007669"/>
    <property type="project" value="InterPro"/>
</dbReference>
<gene>
    <name evidence="7" type="ORF">BerOc1_02513</name>
</gene>
<dbReference type="EC" id="1.-.-.-" evidence="7"/>
<dbReference type="EMBL" id="LKAQ01000004">
    <property type="protein sequence ID" value="OIQ50572.1"/>
    <property type="molecule type" value="Genomic_DNA"/>
</dbReference>
<evidence type="ECO:0000256" key="4">
    <source>
        <dbReference type="ARBA" id="ARBA00022857"/>
    </source>
</evidence>
<keyword evidence="2" id="KW-0285">Flavoprotein</keyword>
<comment type="caution">
    <text evidence="7">The sequence shown here is derived from an EMBL/GenBank/DDBJ whole genome shotgun (WGS) entry which is preliminary data.</text>
</comment>
<evidence type="ECO:0000256" key="1">
    <source>
        <dbReference type="ARBA" id="ARBA00001917"/>
    </source>
</evidence>
<keyword evidence="4" id="KW-0521">NADP</keyword>
<organism evidence="7 8">
    <name type="scientific">Pseudodesulfovibrio hydrargyri</name>
    <dbReference type="NCBI Taxonomy" id="2125990"/>
    <lineage>
        <taxon>Bacteria</taxon>
        <taxon>Pseudomonadati</taxon>
        <taxon>Thermodesulfobacteriota</taxon>
        <taxon>Desulfovibrionia</taxon>
        <taxon>Desulfovibrionales</taxon>
        <taxon>Desulfovibrionaceae</taxon>
    </lineage>
</organism>
<keyword evidence="8" id="KW-1185">Reference proteome</keyword>
<dbReference type="GO" id="GO:0003959">
    <property type="term" value="F:NADPH dehydrogenase activity"/>
    <property type="evidence" value="ECO:0007669"/>
    <property type="project" value="InterPro"/>
</dbReference>
<dbReference type="GO" id="GO:0010181">
    <property type="term" value="F:FMN binding"/>
    <property type="evidence" value="ECO:0007669"/>
    <property type="project" value="InterPro"/>
</dbReference>
<dbReference type="AlphaFoldDB" id="A0A1J5MXL9"/>
<evidence type="ECO:0000313" key="8">
    <source>
        <dbReference type="Proteomes" id="UP000181901"/>
    </source>
</evidence>
<feature type="domain" description="NADH:flavin oxidoreductase/NADH oxidase N-terminal" evidence="6">
    <location>
        <begin position="6"/>
        <end position="106"/>
    </location>
</feature>
<keyword evidence="3" id="KW-0288">FMN</keyword>
<proteinExistence type="predicted"/>
<evidence type="ECO:0000256" key="5">
    <source>
        <dbReference type="ARBA" id="ARBA00023002"/>
    </source>
</evidence>
<evidence type="ECO:0000256" key="3">
    <source>
        <dbReference type="ARBA" id="ARBA00022643"/>
    </source>
</evidence>
<dbReference type="InterPro" id="IPR044152">
    <property type="entry name" value="YqjM-like"/>
</dbReference>
<keyword evidence="5 7" id="KW-0560">Oxidoreductase</keyword>
<protein>
    <submittedName>
        <fullName evidence="7">NADH oxidase</fullName>
        <ecNumber evidence="7">1.-.-.-</ecNumber>
    </submittedName>
</protein>